<feature type="domain" description="DUF8042" evidence="1">
    <location>
        <begin position="6"/>
        <end position="110"/>
    </location>
</feature>
<accession>A0A7V7QI25</accession>
<dbReference type="Proteomes" id="UP000461768">
    <property type="component" value="Unassembled WGS sequence"/>
</dbReference>
<dbReference type="Pfam" id="PF26154">
    <property type="entry name" value="DUF8042"/>
    <property type="match status" value="1"/>
</dbReference>
<gene>
    <name evidence="2" type="ORF">F7O84_17750</name>
</gene>
<organism evidence="2 3">
    <name type="scientific">Candidatus Galacturonatibacter soehngenii</name>
    <dbReference type="NCBI Taxonomy" id="2307010"/>
    <lineage>
        <taxon>Bacteria</taxon>
        <taxon>Bacillati</taxon>
        <taxon>Bacillota</taxon>
        <taxon>Clostridia</taxon>
        <taxon>Lachnospirales</taxon>
        <taxon>Lachnospiraceae</taxon>
        <taxon>Candidatus Galacturonatibacter</taxon>
    </lineage>
</organism>
<keyword evidence="3" id="KW-1185">Reference proteome</keyword>
<reference evidence="2 3" key="1">
    <citation type="submission" date="2019-09" db="EMBL/GenBank/DDBJ databases">
        <authorList>
            <person name="Valk L.C."/>
        </authorList>
    </citation>
    <scope>NUCLEOTIDE SEQUENCE [LARGE SCALE GENOMIC DNA]</scope>
    <source>
        <strain evidence="2">GalUA</strain>
    </source>
</reference>
<evidence type="ECO:0000313" key="2">
    <source>
        <dbReference type="EMBL" id="KAB1434332.1"/>
    </source>
</evidence>
<dbReference type="AlphaFoldDB" id="A0A7V7QI25"/>
<evidence type="ECO:0000313" key="3">
    <source>
        <dbReference type="Proteomes" id="UP000461768"/>
    </source>
</evidence>
<dbReference type="OrthoDB" id="2059610at2"/>
<reference evidence="2 3" key="2">
    <citation type="submission" date="2020-02" db="EMBL/GenBank/DDBJ databases">
        <title>Candidatus Galacturonibacter soehngenii shows hetero-acetogenic catabolism of galacturonic acid but lacks a canonical carbon monoxide dehydrogenase/acetyl-CoA synthase complex.</title>
        <authorList>
            <person name="Diender M."/>
            <person name="Stouten G.R."/>
            <person name="Petersen J.F."/>
            <person name="Nielsen P.H."/>
            <person name="Dueholm M.S."/>
            <person name="Pronk J.T."/>
            <person name="Van Loosdrecht M.C.M."/>
        </authorList>
    </citation>
    <scope>NUCLEOTIDE SEQUENCE [LARGE SCALE GENOMIC DNA]</scope>
    <source>
        <strain evidence="2">GalUA</strain>
    </source>
</reference>
<dbReference type="EMBL" id="WAGX01000008">
    <property type="protein sequence ID" value="KAB1434332.1"/>
    <property type="molecule type" value="Genomic_DNA"/>
</dbReference>
<protein>
    <submittedName>
        <fullName evidence="2">Molecular chaperone</fullName>
    </submittedName>
</protein>
<comment type="caution">
    <text evidence="2">The sequence shown here is derived from an EMBL/GenBank/DDBJ whole genome shotgun (WGS) entry which is preliminary data.</text>
</comment>
<name>A0A7V7QI25_9FIRM</name>
<proteinExistence type="predicted"/>
<sequence>MDNVKNEQIEALKAVIEYNEKLVPAIKEVILELDGEQKEDTFSYLDYILKGVNWVIQVVNGTKSLLEKNDIMIDKDEMNRIIATLNSAVKEKDSAKISHCLKEGILPFCNLLSVDVIKVD</sequence>
<evidence type="ECO:0000259" key="1">
    <source>
        <dbReference type="Pfam" id="PF26154"/>
    </source>
</evidence>
<dbReference type="InterPro" id="IPR058355">
    <property type="entry name" value="DUF8042"/>
</dbReference>
<dbReference type="RefSeq" id="WP_151148354.1">
    <property type="nucleotide sequence ID" value="NZ_WAGX01000008.1"/>
</dbReference>